<name>A0A820HS14_9BILA</name>
<accession>A0A820HS14</accession>
<dbReference type="EMBL" id="CAJOBE010032777">
    <property type="protein sequence ID" value="CAF4297969.1"/>
    <property type="molecule type" value="Genomic_DNA"/>
</dbReference>
<dbReference type="InterPro" id="IPR036085">
    <property type="entry name" value="PAZ_dom_sf"/>
</dbReference>
<organism evidence="1 2">
    <name type="scientific">Rotaria sordida</name>
    <dbReference type="NCBI Taxonomy" id="392033"/>
    <lineage>
        <taxon>Eukaryota</taxon>
        <taxon>Metazoa</taxon>
        <taxon>Spiralia</taxon>
        <taxon>Gnathifera</taxon>
        <taxon>Rotifera</taxon>
        <taxon>Eurotatoria</taxon>
        <taxon>Bdelloidea</taxon>
        <taxon>Philodinida</taxon>
        <taxon>Philodinidae</taxon>
        <taxon>Rotaria</taxon>
    </lineage>
</organism>
<feature type="non-terminal residue" evidence="1">
    <location>
        <position position="63"/>
    </location>
</feature>
<sequence>QLMINVDLSTKVMNKQTVYSILMDKFNRFDDTKQAQDASLKELVGQIVLTPYNNETYKILDIA</sequence>
<comment type="caution">
    <text evidence="1">The sequence shown here is derived from an EMBL/GenBank/DDBJ whole genome shotgun (WGS) entry which is preliminary data.</text>
</comment>
<gene>
    <name evidence="1" type="ORF">FNK824_LOCUS40531</name>
</gene>
<reference evidence="1" key="1">
    <citation type="submission" date="2021-02" db="EMBL/GenBank/DDBJ databases">
        <authorList>
            <person name="Nowell W R."/>
        </authorList>
    </citation>
    <scope>NUCLEOTIDE SEQUENCE</scope>
</reference>
<evidence type="ECO:0000313" key="2">
    <source>
        <dbReference type="Proteomes" id="UP000663874"/>
    </source>
</evidence>
<dbReference type="Proteomes" id="UP000663874">
    <property type="component" value="Unassembled WGS sequence"/>
</dbReference>
<evidence type="ECO:0000313" key="1">
    <source>
        <dbReference type="EMBL" id="CAF4297969.1"/>
    </source>
</evidence>
<dbReference type="AlphaFoldDB" id="A0A820HS14"/>
<dbReference type="Gene3D" id="2.170.260.10">
    <property type="entry name" value="paz domain"/>
    <property type="match status" value="1"/>
</dbReference>
<dbReference type="SUPFAM" id="SSF101690">
    <property type="entry name" value="PAZ domain"/>
    <property type="match status" value="1"/>
</dbReference>
<proteinExistence type="predicted"/>
<protein>
    <submittedName>
        <fullName evidence="1">Uncharacterized protein</fullName>
    </submittedName>
</protein>
<feature type="non-terminal residue" evidence="1">
    <location>
        <position position="1"/>
    </location>
</feature>